<dbReference type="GO" id="GO:0046872">
    <property type="term" value="F:metal ion binding"/>
    <property type="evidence" value="ECO:0007669"/>
    <property type="project" value="UniProtKB-KW"/>
</dbReference>
<dbReference type="Pfam" id="PF02518">
    <property type="entry name" value="HATPase_c"/>
    <property type="match status" value="1"/>
</dbReference>
<dbReference type="Gene3D" id="1.20.5.1930">
    <property type="match status" value="1"/>
</dbReference>
<dbReference type="SMART" id="SM00086">
    <property type="entry name" value="PAC"/>
    <property type="match status" value="2"/>
</dbReference>
<dbReference type="InterPro" id="IPR000700">
    <property type="entry name" value="PAS-assoc_C"/>
</dbReference>
<evidence type="ECO:0000313" key="20">
    <source>
        <dbReference type="EMBL" id="TDU66116.1"/>
    </source>
</evidence>
<dbReference type="InterPro" id="IPR013655">
    <property type="entry name" value="PAS_fold_3"/>
</dbReference>
<dbReference type="Pfam" id="PF08448">
    <property type="entry name" value="PAS_4"/>
    <property type="match status" value="1"/>
</dbReference>
<dbReference type="InterPro" id="IPR004358">
    <property type="entry name" value="Sig_transdc_His_kin-like_C"/>
</dbReference>
<reference evidence="20 21" key="1">
    <citation type="submission" date="2019-03" db="EMBL/GenBank/DDBJ databases">
        <title>Genomic Encyclopedia of Archaeal and Bacterial Type Strains, Phase II (KMG-II): from individual species to whole genera.</title>
        <authorList>
            <person name="Goeker M."/>
        </authorList>
    </citation>
    <scope>NUCLEOTIDE SEQUENCE [LARGE SCALE GENOMIC DNA]</scope>
    <source>
        <strain evidence="20 21">ATCC 25309</strain>
    </source>
</reference>
<evidence type="ECO:0000256" key="13">
    <source>
        <dbReference type="ARBA" id="ARBA00023014"/>
    </source>
</evidence>
<evidence type="ECO:0000256" key="11">
    <source>
        <dbReference type="ARBA" id="ARBA00023004"/>
    </source>
</evidence>
<dbReference type="InterPro" id="IPR035965">
    <property type="entry name" value="PAS-like_dom_sf"/>
</dbReference>
<dbReference type="PANTHER" id="PTHR24421:SF62">
    <property type="entry name" value="SENSORY TRANSDUCTION HISTIDINE KINASE"/>
    <property type="match status" value="1"/>
</dbReference>
<feature type="domain" description="PAS" evidence="18">
    <location>
        <begin position="22"/>
        <end position="92"/>
    </location>
</feature>
<dbReference type="InterPro" id="IPR005467">
    <property type="entry name" value="His_kinase_dom"/>
</dbReference>
<dbReference type="InterPro" id="IPR013656">
    <property type="entry name" value="PAS_4"/>
</dbReference>
<keyword evidence="13" id="KW-0411">Iron-sulfur</keyword>
<dbReference type="PANTHER" id="PTHR24421">
    <property type="entry name" value="NITRATE/NITRITE SENSOR PROTEIN NARX-RELATED"/>
    <property type="match status" value="1"/>
</dbReference>
<dbReference type="InterPro" id="IPR029016">
    <property type="entry name" value="GAF-like_dom_sf"/>
</dbReference>
<evidence type="ECO:0000256" key="4">
    <source>
        <dbReference type="ARBA" id="ARBA00012438"/>
    </source>
</evidence>
<gene>
    <name evidence="20" type="ORF">EI77_03853</name>
</gene>
<evidence type="ECO:0000256" key="9">
    <source>
        <dbReference type="ARBA" id="ARBA00022723"/>
    </source>
</evidence>
<accession>A0A4R7RNE9</accession>
<protein>
    <recommendedName>
        <fullName evidence="5">Oxygen sensor histidine kinase NreB</fullName>
        <ecNumber evidence="4">2.7.13.3</ecNumber>
    </recommendedName>
    <alternativeName>
        <fullName evidence="15">Nitrogen regulation protein B</fullName>
    </alternativeName>
</protein>
<dbReference type="Proteomes" id="UP000295662">
    <property type="component" value="Unassembled WGS sequence"/>
</dbReference>
<dbReference type="PROSITE" id="PS50109">
    <property type="entry name" value="HIS_KIN"/>
    <property type="match status" value="1"/>
</dbReference>
<dbReference type="PRINTS" id="PR00344">
    <property type="entry name" value="BCTRLSENSOR"/>
</dbReference>
<evidence type="ECO:0000256" key="5">
    <source>
        <dbReference type="ARBA" id="ARBA00017322"/>
    </source>
</evidence>
<dbReference type="SMART" id="SM00387">
    <property type="entry name" value="HATPase_c"/>
    <property type="match status" value="1"/>
</dbReference>
<comment type="caution">
    <text evidence="20">The sequence shown here is derived from an EMBL/GenBank/DDBJ whole genome shotgun (WGS) entry which is preliminary data.</text>
</comment>
<dbReference type="RefSeq" id="WP_166647363.1">
    <property type="nucleotide sequence ID" value="NZ_SOCA01000009.1"/>
</dbReference>
<dbReference type="AlphaFoldDB" id="A0A4R7RNE9"/>
<dbReference type="SUPFAM" id="SSF55874">
    <property type="entry name" value="ATPase domain of HSP90 chaperone/DNA topoisomerase II/histidine kinase"/>
    <property type="match status" value="1"/>
</dbReference>
<dbReference type="CDD" id="cd00130">
    <property type="entry name" value="PAS"/>
    <property type="match status" value="2"/>
</dbReference>
<feature type="domain" description="PAC" evidence="19">
    <location>
        <begin position="385"/>
        <end position="437"/>
    </location>
</feature>
<dbReference type="Pfam" id="PF07730">
    <property type="entry name" value="HisKA_3"/>
    <property type="match status" value="1"/>
</dbReference>
<dbReference type="Pfam" id="PF13185">
    <property type="entry name" value="GAF_2"/>
    <property type="match status" value="1"/>
</dbReference>
<dbReference type="SUPFAM" id="SSF55781">
    <property type="entry name" value="GAF domain-like"/>
    <property type="match status" value="2"/>
</dbReference>
<dbReference type="Pfam" id="PF01590">
    <property type="entry name" value="GAF"/>
    <property type="match status" value="1"/>
</dbReference>
<dbReference type="CDD" id="cd16917">
    <property type="entry name" value="HATPase_UhpB-NarQ-NarX-like"/>
    <property type="match status" value="1"/>
</dbReference>
<dbReference type="InterPro" id="IPR003594">
    <property type="entry name" value="HATPase_dom"/>
</dbReference>
<dbReference type="Gene3D" id="2.10.70.100">
    <property type="match status" value="1"/>
</dbReference>
<dbReference type="EMBL" id="SOCA01000009">
    <property type="protein sequence ID" value="TDU66116.1"/>
    <property type="molecule type" value="Genomic_DNA"/>
</dbReference>
<comment type="subcellular location">
    <subcellularLocation>
        <location evidence="3">Cytoplasm</location>
    </subcellularLocation>
</comment>
<evidence type="ECO:0000256" key="6">
    <source>
        <dbReference type="ARBA" id="ARBA00022485"/>
    </source>
</evidence>
<keyword evidence="21" id="KW-1185">Reference proteome</keyword>
<dbReference type="InterPro" id="IPR000014">
    <property type="entry name" value="PAS"/>
</dbReference>
<evidence type="ECO:0000256" key="8">
    <source>
        <dbReference type="ARBA" id="ARBA00022679"/>
    </source>
</evidence>
<dbReference type="Gene3D" id="3.30.450.40">
    <property type="match status" value="2"/>
</dbReference>
<comment type="catalytic activity">
    <reaction evidence="1">
        <text>ATP + protein L-histidine = ADP + protein N-phospho-L-histidine.</text>
        <dbReference type="EC" id="2.7.13.3"/>
    </reaction>
</comment>
<evidence type="ECO:0000256" key="2">
    <source>
        <dbReference type="ARBA" id="ARBA00001966"/>
    </source>
</evidence>
<dbReference type="GO" id="GO:0046983">
    <property type="term" value="F:protein dimerization activity"/>
    <property type="evidence" value="ECO:0007669"/>
    <property type="project" value="InterPro"/>
</dbReference>
<dbReference type="GO" id="GO:0016020">
    <property type="term" value="C:membrane"/>
    <property type="evidence" value="ECO:0007669"/>
    <property type="project" value="InterPro"/>
</dbReference>
<name>A0A4R7RNE9_9BACT</name>
<dbReference type="Gene3D" id="3.30.565.10">
    <property type="entry name" value="Histidine kinase-like ATPase, C-terminal domain"/>
    <property type="match status" value="1"/>
</dbReference>
<dbReference type="NCBIfam" id="TIGR00229">
    <property type="entry name" value="sensory_box"/>
    <property type="match status" value="1"/>
</dbReference>
<evidence type="ECO:0000256" key="7">
    <source>
        <dbReference type="ARBA" id="ARBA00022490"/>
    </source>
</evidence>
<organism evidence="20 21">
    <name type="scientific">Prosthecobacter fusiformis</name>
    <dbReference type="NCBI Taxonomy" id="48464"/>
    <lineage>
        <taxon>Bacteria</taxon>
        <taxon>Pseudomonadati</taxon>
        <taxon>Verrucomicrobiota</taxon>
        <taxon>Verrucomicrobiia</taxon>
        <taxon>Verrucomicrobiales</taxon>
        <taxon>Verrucomicrobiaceae</taxon>
        <taxon>Prosthecobacter</taxon>
    </lineage>
</organism>
<evidence type="ECO:0000256" key="10">
    <source>
        <dbReference type="ARBA" id="ARBA00022777"/>
    </source>
</evidence>
<sequence length="853" mass="94976">MRKDDLPGDGSKLERTEGNPELKEPFQLAIDTIPGLVWSAQPDGHIDFLNQRWRDYTGMTLAEACGWGWQAAIPPEDLAGLMEYWKGVLASGAPGETEARLRGADGVNRWFLFRAVPLYDEAGKLIKWYGTNTDIQDRKWAEALLAGEKRILEMISRWEPVPVLMETLCHVVEEISEEIICSILLLDEKGVRLTLGAAPSLPSSYTGELKGLLDSYEAGPCARAASLMKPVIIADVLEDEPSVFFRELAVKHGLRACWTTPVFSSSGQVLGTFALYSRIPSLPSAQQERMIGQMSHLAAVAIERSQEQEKLKRSEAYLARAQSLSSTGSFCWNVSTQEMVWSDETYRICEVDRSVTPTGELTRDLIHPEDVGLFFQMLSGHETDYRFECRLRLPSGKIKHLQVDGAAVENEQGQRVEWIGNFMDITARKLADEALRASEHLARGQLNALKKTLDALSQESEPDHFLAHVLGTLTEEMEAHSVSVWEMNPTVGQVELVANFEDSRIQLPAKLEPPRSKAANEPRDHPVWTEFFREGKHCVVGMLDADPPMVRLEDGQNTDAHHWYGDQISDPQVGASIKRLAELGIITTLCVPLLLAGKVTGLVSIRFQQRRTFRREEVELTRALTHHVMLAVYWMRLSRQSRETAVVAERNRMARDIHDTLAQGFTGVIVQLEAAEDAKSKGLYDNVDHHIQRARELARESLKEARRSVQALRPQALEERSLPEALEALSQKMTFGTPMRVSFVLEGNPRPLPAECEGNLLRISQEALTNAVRHAQAGEFIIRLSFTPQRVTLELSDDGSGFDPAAKSDGFGLLGIRERVEAMGGELALISRPGHGTVHLISLPLSSASSSLL</sequence>
<keyword evidence="7" id="KW-0963">Cytoplasm</keyword>
<evidence type="ECO:0000256" key="16">
    <source>
        <dbReference type="SAM" id="MobiDB-lite"/>
    </source>
</evidence>
<dbReference type="Pfam" id="PF08447">
    <property type="entry name" value="PAS_3"/>
    <property type="match status" value="1"/>
</dbReference>
<evidence type="ECO:0000313" key="21">
    <source>
        <dbReference type="Proteomes" id="UP000295662"/>
    </source>
</evidence>
<evidence type="ECO:0000256" key="14">
    <source>
        <dbReference type="ARBA" id="ARBA00024827"/>
    </source>
</evidence>
<dbReference type="InterPro" id="IPR003018">
    <property type="entry name" value="GAF"/>
</dbReference>
<dbReference type="SMART" id="SM00065">
    <property type="entry name" value="GAF"/>
    <property type="match status" value="2"/>
</dbReference>
<proteinExistence type="predicted"/>
<dbReference type="InterPro" id="IPR050482">
    <property type="entry name" value="Sensor_HK_TwoCompSys"/>
</dbReference>
<keyword evidence="8" id="KW-0808">Transferase</keyword>
<feature type="domain" description="PAC" evidence="19">
    <location>
        <begin position="95"/>
        <end position="147"/>
    </location>
</feature>
<evidence type="ECO:0000256" key="15">
    <source>
        <dbReference type="ARBA" id="ARBA00030800"/>
    </source>
</evidence>
<evidence type="ECO:0000259" key="19">
    <source>
        <dbReference type="PROSITE" id="PS50113"/>
    </source>
</evidence>
<comment type="cofactor">
    <cofactor evidence="2">
        <name>[4Fe-4S] cluster</name>
        <dbReference type="ChEBI" id="CHEBI:49883"/>
    </cofactor>
</comment>
<dbReference type="FunFam" id="3.30.450.20:FF:000099">
    <property type="entry name" value="Sensory box sensor histidine kinase"/>
    <property type="match status" value="1"/>
</dbReference>
<dbReference type="EC" id="2.7.13.3" evidence="4"/>
<dbReference type="GO" id="GO:0051539">
    <property type="term" value="F:4 iron, 4 sulfur cluster binding"/>
    <property type="evidence" value="ECO:0007669"/>
    <property type="project" value="UniProtKB-KW"/>
</dbReference>
<keyword evidence="9" id="KW-0479">Metal-binding</keyword>
<dbReference type="InterPro" id="IPR036890">
    <property type="entry name" value="HATPase_C_sf"/>
</dbReference>
<dbReference type="Gene3D" id="3.30.450.20">
    <property type="entry name" value="PAS domain"/>
    <property type="match status" value="2"/>
</dbReference>
<keyword evidence="12" id="KW-0902">Two-component regulatory system</keyword>
<dbReference type="SMART" id="SM00091">
    <property type="entry name" value="PAS"/>
    <property type="match status" value="2"/>
</dbReference>
<dbReference type="PROSITE" id="PS50113">
    <property type="entry name" value="PAC"/>
    <property type="match status" value="2"/>
</dbReference>
<keyword evidence="10" id="KW-0418">Kinase</keyword>
<dbReference type="GO" id="GO:0005737">
    <property type="term" value="C:cytoplasm"/>
    <property type="evidence" value="ECO:0007669"/>
    <property type="project" value="UniProtKB-SubCell"/>
</dbReference>
<evidence type="ECO:0000256" key="12">
    <source>
        <dbReference type="ARBA" id="ARBA00023012"/>
    </source>
</evidence>
<dbReference type="SUPFAM" id="SSF55785">
    <property type="entry name" value="PYP-like sensor domain (PAS domain)"/>
    <property type="match status" value="2"/>
</dbReference>
<evidence type="ECO:0000259" key="18">
    <source>
        <dbReference type="PROSITE" id="PS50112"/>
    </source>
</evidence>
<keyword evidence="6" id="KW-0004">4Fe-4S</keyword>
<evidence type="ECO:0000256" key="1">
    <source>
        <dbReference type="ARBA" id="ARBA00000085"/>
    </source>
</evidence>
<evidence type="ECO:0000256" key="3">
    <source>
        <dbReference type="ARBA" id="ARBA00004496"/>
    </source>
</evidence>
<feature type="domain" description="Histidine kinase" evidence="17">
    <location>
        <begin position="652"/>
        <end position="847"/>
    </location>
</feature>
<evidence type="ECO:0000259" key="17">
    <source>
        <dbReference type="PROSITE" id="PS50109"/>
    </source>
</evidence>
<dbReference type="PROSITE" id="PS50112">
    <property type="entry name" value="PAS"/>
    <property type="match status" value="1"/>
</dbReference>
<keyword evidence="11" id="KW-0408">Iron</keyword>
<comment type="function">
    <text evidence="14">Member of the two-component regulatory system NreB/NreC involved in the control of dissimilatory nitrate/nitrite reduction in response to oxygen. NreB functions as a direct oxygen sensor histidine kinase which is autophosphorylated, in the absence of oxygen, probably at the conserved histidine residue, and transfers its phosphate group probably to a conserved aspartate residue of NreC. NreB/NreC activates the expression of the nitrate (narGHJI) and nitrite (nir) reductase operons, as well as the putative nitrate transporter gene narT.</text>
</comment>
<dbReference type="InterPro" id="IPR011712">
    <property type="entry name" value="Sig_transdc_His_kin_sub3_dim/P"/>
</dbReference>
<dbReference type="GO" id="GO:0000155">
    <property type="term" value="F:phosphorelay sensor kinase activity"/>
    <property type="evidence" value="ECO:0007669"/>
    <property type="project" value="InterPro"/>
</dbReference>
<feature type="region of interest" description="Disordered" evidence="16">
    <location>
        <begin position="1"/>
        <end position="21"/>
    </location>
</feature>
<dbReference type="InterPro" id="IPR001610">
    <property type="entry name" value="PAC"/>
</dbReference>